<keyword evidence="1" id="KW-1133">Transmembrane helix</keyword>
<reference evidence="2" key="1">
    <citation type="submission" date="2020-10" db="EMBL/GenBank/DDBJ databases">
        <authorList>
            <person name="Gilroy R."/>
        </authorList>
    </citation>
    <scope>NUCLEOTIDE SEQUENCE</scope>
    <source>
        <strain evidence="2">17073</strain>
    </source>
</reference>
<keyword evidence="1" id="KW-0812">Transmembrane</keyword>
<organism evidence="2 3">
    <name type="scientific">Candidatus Limisoma intestinavium</name>
    <dbReference type="NCBI Taxonomy" id="2840856"/>
    <lineage>
        <taxon>Bacteria</taxon>
        <taxon>Pseudomonadati</taxon>
        <taxon>Bacteroidota</taxon>
        <taxon>Bacteroidia</taxon>
        <taxon>Bacteroidales</taxon>
        <taxon>Candidatus Limisoma</taxon>
    </lineage>
</organism>
<dbReference type="AlphaFoldDB" id="A0A9D1ILY5"/>
<accession>A0A9D1ILY5</accession>
<gene>
    <name evidence="2" type="ORF">IAD18_02065</name>
</gene>
<proteinExistence type="predicted"/>
<name>A0A9D1ILY5_9BACT</name>
<evidence type="ECO:0000256" key="1">
    <source>
        <dbReference type="SAM" id="Phobius"/>
    </source>
</evidence>
<protein>
    <submittedName>
        <fullName evidence="2">Uncharacterized protein</fullName>
    </submittedName>
</protein>
<keyword evidence="1" id="KW-0472">Membrane</keyword>
<feature type="transmembrane region" description="Helical" evidence="1">
    <location>
        <begin position="174"/>
        <end position="191"/>
    </location>
</feature>
<feature type="transmembrane region" description="Helical" evidence="1">
    <location>
        <begin position="105"/>
        <end position="132"/>
    </location>
</feature>
<reference evidence="2" key="2">
    <citation type="journal article" date="2021" name="PeerJ">
        <title>Extensive microbial diversity within the chicken gut microbiome revealed by metagenomics and culture.</title>
        <authorList>
            <person name="Gilroy R."/>
            <person name="Ravi A."/>
            <person name="Getino M."/>
            <person name="Pursley I."/>
            <person name="Horton D.L."/>
            <person name="Alikhan N.F."/>
            <person name="Baker D."/>
            <person name="Gharbi K."/>
            <person name="Hall N."/>
            <person name="Watson M."/>
            <person name="Adriaenssens E.M."/>
            <person name="Foster-Nyarko E."/>
            <person name="Jarju S."/>
            <person name="Secka A."/>
            <person name="Antonio M."/>
            <person name="Oren A."/>
            <person name="Chaudhuri R.R."/>
            <person name="La Ragione R."/>
            <person name="Hildebrand F."/>
            <person name="Pallen M.J."/>
        </authorList>
    </citation>
    <scope>NUCLEOTIDE SEQUENCE</scope>
    <source>
        <strain evidence="2">17073</strain>
    </source>
</reference>
<feature type="transmembrane region" description="Helical" evidence="1">
    <location>
        <begin position="144"/>
        <end position="167"/>
    </location>
</feature>
<sequence length="224" mass="24710">MANFDPKTTIARFLFRYPTLKPLFEKAAGNVDENLTIEEFCFTNGIDIVSFFQELDTAIANLRAHDEAFEQRIADDRESIKEKIPAPSANPATEEENKTMRQHNIFVTGLLCFGLLLFAASAIANCFFNLTWLRSILGIKSALYLPHIAQILGILNLAGAAGCILLLLRKKIGIIVMFAGTMLNDILVVTLTDGIPFATIFAVAVCACLLALKFDGKPYADYLK</sequence>
<feature type="transmembrane region" description="Helical" evidence="1">
    <location>
        <begin position="197"/>
        <end position="214"/>
    </location>
</feature>
<evidence type="ECO:0000313" key="2">
    <source>
        <dbReference type="EMBL" id="HIU38434.1"/>
    </source>
</evidence>
<dbReference type="Proteomes" id="UP000824076">
    <property type="component" value="Unassembled WGS sequence"/>
</dbReference>
<comment type="caution">
    <text evidence="2">The sequence shown here is derived from an EMBL/GenBank/DDBJ whole genome shotgun (WGS) entry which is preliminary data.</text>
</comment>
<dbReference type="EMBL" id="DVMS01000054">
    <property type="protein sequence ID" value="HIU38434.1"/>
    <property type="molecule type" value="Genomic_DNA"/>
</dbReference>
<evidence type="ECO:0000313" key="3">
    <source>
        <dbReference type="Proteomes" id="UP000824076"/>
    </source>
</evidence>